<sequence length="97" mass="10698">MLLRSAEPDDATRLAFVHHTVWRATYADLVPDSFWQTATLEERTSSWKRRLGPEAPPGRSRIIVAEVDDAVVGFGIGGPSREVGGHAPVRDVELYAL</sequence>
<evidence type="ECO:0008006" key="2">
    <source>
        <dbReference type="Google" id="ProtNLM"/>
    </source>
</evidence>
<dbReference type="AlphaFoldDB" id="A0AAU8G1W1"/>
<dbReference type="RefSeq" id="WP_353708477.1">
    <property type="nucleotide sequence ID" value="NZ_CP159290.1"/>
</dbReference>
<dbReference type="Gene3D" id="3.40.630.30">
    <property type="match status" value="1"/>
</dbReference>
<protein>
    <recommendedName>
        <fullName evidence="2">N-acetyltransferase domain-containing protein</fullName>
    </recommendedName>
</protein>
<dbReference type="EMBL" id="CP159290">
    <property type="protein sequence ID" value="XCH30605.1"/>
    <property type="molecule type" value="Genomic_DNA"/>
</dbReference>
<dbReference type="SUPFAM" id="SSF55729">
    <property type="entry name" value="Acyl-CoA N-acyltransferases (Nat)"/>
    <property type="match status" value="1"/>
</dbReference>
<dbReference type="InterPro" id="IPR016181">
    <property type="entry name" value="Acyl_CoA_acyltransferase"/>
</dbReference>
<accession>A0AAU8G1W1</accession>
<name>A0AAU8G1W1_9MICO</name>
<reference evidence="1" key="1">
    <citation type="submission" date="2024-06" db="EMBL/GenBank/DDBJ databases">
        <title>Complete genome sequence of the cellulolytic actinobacterium, Cellulosimicrobium ES-005.</title>
        <authorList>
            <person name="Matthews C.T."/>
            <person name="Underwood K.D."/>
            <person name="Ghanchi K.M."/>
            <person name="Fields S.D."/>
            <person name="Gardner S.G."/>
        </authorList>
    </citation>
    <scope>NUCLEOTIDE SEQUENCE</scope>
    <source>
        <strain evidence="1">ES-005</strain>
    </source>
</reference>
<proteinExistence type="predicted"/>
<gene>
    <name evidence="1" type="ORF">ABRQ22_02665</name>
</gene>
<organism evidence="1">
    <name type="scientific">Cellulosimicrobium sp. ES-005</name>
    <dbReference type="NCBI Taxonomy" id="3163031"/>
    <lineage>
        <taxon>Bacteria</taxon>
        <taxon>Bacillati</taxon>
        <taxon>Actinomycetota</taxon>
        <taxon>Actinomycetes</taxon>
        <taxon>Micrococcales</taxon>
        <taxon>Promicromonosporaceae</taxon>
        <taxon>Cellulosimicrobium</taxon>
    </lineage>
</organism>
<evidence type="ECO:0000313" key="1">
    <source>
        <dbReference type="EMBL" id="XCH30605.1"/>
    </source>
</evidence>